<proteinExistence type="predicted"/>
<evidence type="ECO:0000256" key="1">
    <source>
        <dbReference type="SAM" id="SignalP"/>
    </source>
</evidence>
<name>A0A2U2AJA5_9GAMM</name>
<accession>A0A2U2AJA5</accession>
<dbReference type="Proteomes" id="UP000244948">
    <property type="component" value="Unassembled WGS sequence"/>
</dbReference>
<feature type="signal peptide" evidence="1">
    <location>
        <begin position="1"/>
        <end position="20"/>
    </location>
</feature>
<gene>
    <name evidence="2" type="ORF">DC082_09040</name>
</gene>
<evidence type="ECO:0000313" key="2">
    <source>
        <dbReference type="EMBL" id="PWD82744.1"/>
    </source>
</evidence>
<protein>
    <submittedName>
        <fullName evidence="2">Uncharacterized protein</fullName>
    </submittedName>
</protein>
<sequence length="129" mass="14377">MKKLIMALTLPALLTTLAIAQEDNSAEEAIGYRTPLQAILAENNFLDHEELSTITLTQKPNRVESPDAVMITLTESGLLDDSISAIRTTYIVKQSIQDETPIWGIDEKFTEQKCQRGEEPHTFTSDLCP</sequence>
<organism evidence="2 3">
    <name type="scientific">Ignatzschineria indica</name>
    <dbReference type="NCBI Taxonomy" id="472583"/>
    <lineage>
        <taxon>Bacteria</taxon>
        <taxon>Pseudomonadati</taxon>
        <taxon>Pseudomonadota</taxon>
        <taxon>Gammaproteobacteria</taxon>
        <taxon>Cardiobacteriales</taxon>
        <taxon>Ignatzschineriaceae</taxon>
        <taxon>Ignatzschineria</taxon>
    </lineage>
</organism>
<comment type="caution">
    <text evidence="2">The sequence shown here is derived from an EMBL/GenBank/DDBJ whole genome shotgun (WGS) entry which is preliminary data.</text>
</comment>
<dbReference type="EMBL" id="QEWR01000004">
    <property type="protein sequence ID" value="PWD82744.1"/>
    <property type="molecule type" value="Genomic_DNA"/>
</dbReference>
<reference evidence="2 3" key="1">
    <citation type="journal article" date="2018" name="Genome Announc.">
        <title>Ignatzschineria cameli sp. nov., isolated from necrotic foot tissue of dromedaries (Camelus dromedarius) and associated maggots (Wohlfahrtia species) in Dubai.</title>
        <authorList>
            <person name="Tsang C.C."/>
            <person name="Tang J.Y."/>
            <person name="Fong J.Y."/>
            <person name="Kinne J."/>
            <person name="Lee H.H."/>
            <person name="Joseph M."/>
            <person name="Jose S."/>
            <person name="Schuster R.K."/>
            <person name="Tang Y."/>
            <person name="Sivakumar S."/>
            <person name="Chen J.H."/>
            <person name="Teng J.L."/>
            <person name="Lau S.K."/>
            <person name="Wernery U."/>
            <person name="Woo P.C."/>
        </authorList>
    </citation>
    <scope>NUCLEOTIDE SEQUENCE [LARGE SCALE GENOMIC DNA]</scope>
    <source>
        <strain evidence="2 3">KCTC 22643</strain>
    </source>
</reference>
<dbReference type="RefSeq" id="WP_109236679.1">
    <property type="nucleotide sequence ID" value="NZ_BMXZ01000004.1"/>
</dbReference>
<feature type="chain" id="PRO_5015726193" evidence="1">
    <location>
        <begin position="21"/>
        <end position="129"/>
    </location>
</feature>
<keyword evidence="3" id="KW-1185">Reference proteome</keyword>
<keyword evidence="1" id="KW-0732">Signal</keyword>
<dbReference type="AlphaFoldDB" id="A0A2U2AJA5"/>
<evidence type="ECO:0000313" key="3">
    <source>
        <dbReference type="Proteomes" id="UP000244948"/>
    </source>
</evidence>